<protein>
    <submittedName>
        <fullName evidence="1">Putative membrane protein</fullName>
    </submittedName>
</protein>
<keyword evidence="1" id="KW-0614">Plasmid</keyword>
<organism evidence="1">
    <name type="scientific">Proteus mirabilis</name>
    <dbReference type="NCBI Taxonomy" id="584"/>
    <lineage>
        <taxon>Bacteria</taxon>
        <taxon>Pseudomonadati</taxon>
        <taxon>Pseudomonadota</taxon>
        <taxon>Gammaproteobacteria</taxon>
        <taxon>Enterobacterales</taxon>
        <taxon>Morganellaceae</taxon>
        <taxon>Proteus</taxon>
    </lineage>
</organism>
<dbReference type="EMBL" id="MG516911">
    <property type="protein sequence ID" value="AVE26200.1"/>
    <property type="molecule type" value="Genomic_DNA"/>
</dbReference>
<evidence type="ECO:0000313" key="1">
    <source>
        <dbReference type="EMBL" id="AVE26200.1"/>
    </source>
</evidence>
<sequence>MITKIYAVPEIKINLFEKLYHWTSIKSAISILESENIYSNKDVGRHANFHIKDKIEDYETNAQIRLIFKFKGIHKLAFGNTFDQPLPPPEFENSIFHLITSDEVKYDPNNISTFSTLNHWQSVVYPNTRGLIFQGVDWNPSPTVVRNKDWYLHPIYNLDTEPKKPSILNRKAHKQYKIDIEIYRLREKIMLLESNAKDKEFTVIPPNSNEL</sequence>
<accession>A0A2L1KUG4</accession>
<proteinExistence type="predicted"/>
<dbReference type="RefSeq" id="WP_023159927.1">
    <property type="nucleotide sequence ID" value="NZ_AP026828.1"/>
</dbReference>
<dbReference type="AlphaFoldDB" id="A0A2L1KUG4"/>
<name>A0A2L1KUG4_PROMI</name>
<geneLocation type="plasmid" evidence="1">
    <name>pPm60</name>
</geneLocation>
<dbReference type="GeneID" id="93396199"/>
<reference evidence="1" key="1">
    <citation type="journal article" date="2018" name="Antimicrob. Agents Chemother.">
        <title>Characterization of the complete nucleotide sequences of IMP-4-encoding plasmids, belonging to diverse Inc families, recovered from Enterobacteriaceae of wildlife origin.</title>
        <authorList>
            <person name="Dolejska M."/>
            <person name="Papagiannitsis C.C."/>
            <person name="Pratova H."/>
            <person name="Medvecky M."/>
            <person name="Davidova Gerzova L."/>
            <person name="Valcek A."/>
        </authorList>
    </citation>
    <scope>NUCLEOTIDE SEQUENCE</scope>
    <source>
        <plasmid evidence="1">pPm60</plasmid>
    </source>
</reference>